<evidence type="ECO:0000313" key="2">
    <source>
        <dbReference type="EMBL" id="MCI85653.1"/>
    </source>
</evidence>
<feature type="transmembrane region" description="Helical" evidence="1">
    <location>
        <begin position="12"/>
        <end position="29"/>
    </location>
</feature>
<proteinExistence type="predicted"/>
<keyword evidence="3" id="KW-1185">Reference proteome</keyword>
<protein>
    <submittedName>
        <fullName evidence="2">Uncharacterized protein</fullName>
    </submittedName>
</protein>
<name>A0A392VDX9_9FABA</name>
<comment type="caution">
    <text evidence="2">The sequence shown here is derived from an EMBL/GenBank/DDBJ whole genome shotgun (WGS) entry which is preliminary data.</text>
</comment>
<dbReference type="AlphaFoldDB" id="A0A392VDX9"/>
<keyword evidence="1" id="KW-1133">Transmembrane helix</keyword>
<accession>A0A392VDX9</accession>
<organism evidence="2 3">
    <name type="scientific">Trifolium medium</name>
    <dbReference type="NCBI Taxonomy" id="97028"/>
    <lineage>
        <taxon>Eukaryota</taxon>
        <taxon>Viridiplantae</taxon>
        <taxon>Streptophyta</taxon>
        <taxon>Embryophyta</taxon>
        <taxon>Tracheophyta</taxon>
        <taxon>Spermatophyta</taxon>
        <taxon>Magnoliopsida</taxon>
        <taxon>eudicotyledons</taxon>
        <taxon>Gunneridae</taxon>
        <taxon>Pentapetalae</taxon>
        <taxon>rosids</taxon>
        <taxon>fabids</taxon>
        <taxon>Fabales</taxon>
        <taxon>Fabaceae</taxon>
        <taxon>Papilionoideae</taxon>
        <taxon>50 kb inversion clade</taxon>
        <taxon>NPAAA clade</taxon>
        <taxon>Hologalegina</taxon>
        <taxon>IRL clade</taxon>
        <taxon>Trifolieae</taxon>
        <taxon>Trifolium</taxon>
    </lineage>
</organism>
<reference evidence="2 3" key="1">
    <citation type="journal article" date="2018" name="Front. Plant Sci.">
        <title>Red Clover (Trifolium pratense) and Zigzag Clover (T. medium) - A Picture of Genomic Similarities and Differences.</title>
        <authorList>
            <person name="Dluhosova J."/>
            <person name="Istvanek J."/>
            <person name="Nedelnik J."/>
            <person name="Repkova J."/>
        </authorList>
    </citation>
    <scope>NUCLEOTIDE SEQUENCE [LARGE SCALE GENOMIC DNA]</scope>
    <source>
        <strain evidence="3">cv. 10/8</strain>
        <tissue evidence="2">Leaf</tissue>
    </source>
</reference>
<dbReference type="Proteomes" id="UP000265520">
    <property type="component" value="Unassembled WGS sequence"/>
</dbReference>
<feature type="transmembrane region" description="Helical" evidence="1">
    <location>
        <begin position="41"/>
        <end position="63"/>
    </location>
</feature>
<sequence length="65" mass="6917">PSFPRRSNFSVLGRSTAVGTAVVVVFACLRSRCSSSGARIWFRVIAALASSSVVVCWCFGSGFEL</sequence>
<evidence type="ECO:0000313" key="3">
    <source>
        <dbReference type="Proteomes" id="UP000265520"/>
    </source>
</evidence>
<evidence type="ECO:0000256" key="1">
    <source>
        <dbReference type="SAM" id="Phobius"/>
    </source>
</evidence>
<keyword evidence="1" id="KW-0812">Transmembrane</keyword>
<feature type="non-terminal residue" evidence="2">
    <location>
        <position position="1"/>
    </location>
</feature>
<dbReference type="EMBL" id="LXQA011120626">
    <property type="protein sequence ID" value="MCI85653.1"/>
    <property type="molecule type" value="Genomic_DNA"/>
</dbReference>
<keyword evidence="1" id="KW-0472">Membrane</keyword>